<dbReference type="EMBL" id="CP040818">
    <property type="protein sequence ID" value="QDL91014.1"/>
    <property type="molecule type" value="Genomic_DNA"/>
</dbReference>
<dbReference type="InterPro" id="IPR000120">
    <property type="entry name" value="Amidase"/>
</dbReference>
<dbReference type="InterPro" id="IPR036928">
    <property type="entry name" value="AS_sf"/>
</dbReference>
<feature type="domain" description="Amidase" evidence="3">
    <location>
        <begin position="30"/>
        <end position="434"/>
    </location>
</feature>
<feature type="region of interest" description="Disordered" evidence="2">
    <location>
        <begin position="136"/>
        <end position="156"/>
    </location>
</feature>
<dbReference type="OrthoDB" id="9777859at2"/>
<keyword evidence="5" id="KW-1185">Reference proteome</keyword>
<dbReference type="PANTHER" id="PTHR11895">
    <property type="entry name" value="TRANSAMIDASE"/>
    <property type="match status" value="1"/>
</dbReference>
<evidence type="ECO:0000256" key="1">
    <source>
        <dbReference type="ARBA" id="ARBA00009199"/>
    </source>
</evidence>
<proteinExistence type="inferred from homology"/>
<dbReference type="SUPFAM" id="SSF75304">
    <property type="entry name" value="Amidase signature (AS) enzymes"/>
    <property type="match status" value="1"/>
</dbReference>
<dbReference type="PANTHER" id="PTHR11895:SF7">
    <property type="entry name" value="GLUTAMYL-TRNA(GLN) AMIDOTRANSFERASE SUBUNIT A, MITOCHONDRIAL"/>
    <property type="match status" value="1"/>
</dbReference>
<evidence type="ECO:0000313" key="5">
    <source>
        <dbReference type="Proteomes" id="UP000305888"/>
    </source>
</evidence>
<dbReference type="Proteomes" id="UP000305888">
    <property type="component" value="Chromosome"/>
</dbReference>
<gene>
    <name evidence="4" type="ORF">FDP22_03960</name>
</gene>
<sequence length="450" mass="46208">MDGDLTPLLALDALTLRARLASGALDAVALTRACLAQIAEHDGALRAFARHDPAHALAQAEALDRRRRAGLPIGPLHGLPVAVKDVIDTAGMETANGTALDAGRMPARDAFVVARLKAAGAVILGKTVTAELAFRHPGETRNPAAPGRTPGGSSSGSAAAVAAGMVPLALGTQTAGSVLRPASYCGVTGFKPSFGAIPRTGVLAQAPSLDTMGVFARSTAEAALIAEALFGHDPEDPATAPAPGPRLLEGALSQPPLAPVFACIGAPLIAGADPEMRAAISELATALGDQAFDVDLPDEFSAGIAARERINLAEMAKCYHRYEQRGGAILSLQMREALAAGAAMPARDYLAALDWPQVLNAGLEKLFERCDALLLPAAPGPAPEGLNSTGSASFNAIWTLCGLPAISLPLLETPEGLPLGVQLVGRRGEDARLLRSARWLETFVLSGETA</sequence>
<evidence type="ECO:0000313" key="4">
    <source>
        <dbReference type="EMBL" id="QDL91014.1"/>
    </source>
</evidence>
<dbReference type="Gene3D" id="3.90.1300.10">
    <property type="entry name" value="Amidase signature (AS) domain"/>
    <property type="match status" value="1"/>
</dbReference>
<dbReference type="Pfam" id="PF01425">
    <property type="entry name" value="Amidase"/>
    <property type="match status" value="1"/>
</dbReference>
<organism evidence="4 5">
    <name type="scientific">Paroceanicella profunda</name>
    <dbReference type="NCBI Taxonomy" id="2579971"/>
    <lineage>
        <taxon>Bacteria</taxon>
        <taxon>Pseudomonadati</taxon>
        <taxon>Pseudomonadota</taxon>
        <taxon>Alphaproteobacteria</taxon>
        <taxon>Rhodobacterales</taxon>
        <taxon>Paracoccaceae</taxon>
        <taxon>Paroceanicella</taxon>
    </lineage>
</organism>
<dbReference type="KEGG" id="ppru:FDP22_03960"/>
<evidence type="ECO:0000259" key="3">
    <source>
        <dbReference type="Pfam" id="PF01425"/>
    </source>
</evidence>
<evidence type="ECO:0000256" key="2">
    <source>
        <dbReference type="SAM" id="MobiDB-lite"/>
    </source>
</evidence>
<name>A0A5B8FUR6_9RHOB</name>
<dbReference type="RefSeq" id="WP_138578455.1">
    <property type="nucleotide sequence ID" value="NZ_CP040818.1"/>
</dbReference>
<dbReference type="InterPro" id="IPR023631">
    <property type="entry name" value="Amidase_dom"/>
</dbReference>
<dbReference type="AlphaFoldDB" id="A0A5B8FUR6"/>
<accession>A0A5B8FUR6</accession>
<comment type="similarity">
    <text evidence="1">Belongs to the amidase family.</text>
</comment>
<dbReference type="GO" id="GO:0003824">
    <property type="term" value="F:catalytic activity"/>
    <property type="evidence" value="ECO:0007669"/>
    <property type="project" value="InterPro"/>
</dbReference>
<protein>
    <submittedName>
        <fullName evidence="4">Amidase</fullName>
    </submittedName>
</protein>
<reference evidence="4 5" key="1">
    <citation type="submission" date="2019-06" db="EMBL/GenBank/DDBJ databases">
        <title>Genome sequence of Rhodobacteraceae bacterium D4M1.</title>
        <authorList>
            <person name="Cao J."/>
        </authorList>
    </citation>
    <scope>NUCLEOTIDE SEQUENCE [LARGE SCALE GENOMIC DNA]</scope>
    <source>
        <strain evidence="4 5">D4M1</strain>
    </source>
</reference>